<organism evidence="2 3">
    <name type="scientific">Rhodocollybia butyracea</name>
    <dbReference type="NCBI Taxonomy" id="206335"/>
    <lineage>
        <taxon>Eukaryota</taxon>
        <taxon>Fungi</taxon>
        <taxon>Dikarya</taxon>
        <taxon>Basidiomycota</taxon>
        <taxon>Agaricomycotina</taxon>
        <taxon>Agaricomycetes</taxon>
        <taxon>Agaricomycetidae</taxon>
        <taxon>Agaricales</taxon>
        <taxon>Marasmiineae</taxon>
        <taxon>Omphalotaceae</taxon>
        <taxon>Rhodocollybia</taxon>
    </lineage>
</organism>
<accession>A0A9P5PB98</accession>
<evidence type="ECO:0000313" key="2">
    <source>
        <dbReference type="EMBL" id="KAF9062399.1"/>
    </source>
</evidence>
<comment type="caution">
    <text evidence="2">The sequence shown here is derived from an EMBL/GenBank/DDBJ whole genome shotgun (WGS) entry which is preliminary data.</text>
</comment>
<name>A0A9P5PB98_9AGAR</name>
<dbReference type="Proteomes" id="UP000772434">
    <property type="component" value="Unassembled WGS sequence"/>
</dbReference>
<proteinExistence type="predicted"/>
<reference evidence="2" key="1">
    <citation type="submission" date="2020-11" db="EMBL/GenBank/DDBJ databases">
        <authorList>
            <consortium name="DOE Joint Genome Institute"/>
            <person name="Ahrendt S."/>
            <person name="Riley R."/>
            <person name="Andreopoulos W."/>
            <person name="Labutti K."/>
            <person name="Pangilinan J."/>
            <person name="Ruiz-Duenas F.J."/>
            <person name="Barrasa J.M."/>
            <person name="Sanchez-Garcia M."/>
            <person name="Camarero S."/>
            <person name="Miyauchi S."/>
            <person name="Serrano A."/>
            <person name="Linde D."/>
            <person name="Babiker R."/>
            <person name="Drula E."/>
            <person name="Ayuso-Fernandez I."/>
            <person name="Pacheco R."/>
            <person name="Padilla G."/>
            <person name="Ferreira P."/>
            <person name="Barriuso J."/>
            <person name="Kellner H."/>
            <person name="Castanera R."/>
            <person name="Alfaro M."/>
            <person name="Ramirez L."/>
            <person name="Pisabarro A.G."/>
            <person name="Kuo A."/>
            <person name="Tritt A."/>
            <person name="Lipzen A."/>
            <person name="He G."/>
            <person name="Yan M."/>
            <person name="Ng V."/>
            <person name="Cullen D."/>
            <person name="Martin F."/>
            <person name="Rosso M.-N."/>
            <person name="Henrissat B."/>
            <person name="Hibbett D."/>
            <person name="Martinez A.T."/>
            <person name="Grigoriev I.V."/>
        </authorList>
    </citation>
    <scope>NUCLEOTIDE SEQUENCE</scope>
    <source>
        <strain evidence="2">AH 40177</strain>
    </source>
</reference>
<evidence type="ECO:0000313" key="3">
    <source>
        <dbReference type="Proteomes" id="UP000772434"/>
    </source>
</evidence>
<feature type="compositionally biased region" description="Acidic residues" evidence="1">
    <location>
        <begin position="21"/>
        <end position="32"/>
    </location>
</feature>
<dbReference type="EMBL" id="JADNRY010000173">
    <property type="protein sequence ID" value="KAF9062399.1"/>
    <property type="molecule type" value="Genomic_DNA"/>
</dbReference>
<protein>
    <submittedName>
        <fullName evidence="2">Uncharacterized protein</fullName>
    </submittedName>
</protein>
<dbReference type="AlphaFoldDB" id="A0A9P5PB98"/>
<evidence type="ECO:0000256" key="1">
    <source>
        <dbReference type="SAM" id="MobiDB-lite"/>
    </source>
</evidence>
<feature type="region of interest" description="Disordered" evidence="1">
    <location>
        <begin position="1"/>
        <end position="32"/>
    </location>
</feature>
<dbReference type="OrthoDB" id="3028417at2759"/>
<sequence>MDIDMMELDDTEIASVRGSDTEGDDSDIESMDEQDEVEQQWVASETTWLDEGVYSEILVPHRKVQITTRHCSVERVKKTYGWPSYIPVPRVSTAYIIDLSAPERTDKHTNIDKLLAKSPSKGHTHFIGCSGYRQNHMGTHRSFTIPHGVNASILEKLINGEPVEGLDRLMKTCSRIVPSRVGKRASGKCKYPHSASGEASEMMKQECSARQTIFIPLDRSIHQVCIVYQLKPHSHPALPMSKPSALASELYRNYIEAVGVVGSTVSSVARAPSTKVILNGKSLDEVVTPPPLHHHH</sequence>
<keyword evidence="3" id="KW-1185">Reference proteome</keyword>
<feature type="compositionally biased region" description="Acidic residues" evidence="1">
    <location>
        <begin position="1"/>
        <end position="12"/>
    </location>
</feature>
<gene>
    <name evidence="2" type="ORF">BDP27DRAFT_1427957</name>
</gene>